<reference evidence="2 3" key="1">
    <citation type="submission" date="2012-05" db="EMBL/GenBank/DDBJ databases">
        <title>Recombination and specialization in a pathogen metapopulation.</title>
        <authorList>
            <person name="Gardiner A."/>
            <person name="Kemen E."/>
            <person name="Schultz-Larsen T."/>
            <person name="MacLean D."/>
            <person name="Van Oosterhout C."/>
            <person name="Jones J.D.G."/>
        </authorList>
    </citation>
    <scope>NUCLEOTIDE SEQUENCE [LARGE SCALE GENOMIC DNA]</scope>
    <source>
        <strain evidence="2 3">Ac Nc2</strain>
    </source>
</reference>
<dbReference type="GO" id="GO:0005634">
    <property type="term" value="C:nucleus"/>
    <property type="evidence" value="ECO:0007669"/>
    <property type="project" value="TreeGrafter"/>
</dbReference>
<gene>
    <name evidence="2" type="ORF">BN9_085720</name>
</gene>
<dbReference type="SUPFAM" id="SSF52821">
    <property type="entry name" value="Rhodanese/Cell cycle control phosphatase"/>
    <property type="match status" value="1"/>
</dbReference>
<sequence>MDTIQRISPAALAELLRPILGNQLSNAYTNDSEMYPNSDMTVIDVRDDDYDENGHIRSAINAPSNDSFQDDEQVDELVQRYKNKKMVVFHCMFSQVRAPFCAQRFKSRIDVMLHEHESRPQIRVLTGGYQSFQKMFQHDSLLIVS</sequence>
<evidence type="ECO:0000313" key="3">
    <source>
        <dbReference type="Proteomes" id="UP000053237"/>
    </source>
</evidence>
<comment type="caution">
    <text evidence="2">The sequence shown here is derived from an EMBL/GenBank/DDBJ whole genome shotgun (WGS) entry which is preliminary data.</text>
</comment>
<proteinExistence type="predicted"/>
<accession>A0A024GLG5</accession>
<dbReference type="OrthoDB" id="102559at2759"/>
<dbReference type="Proteomes" id="UP000053237">
    <property type="component" value="Unassembled WGS sequence"/>
</dbReference>
<evidence type="ECO:0000313" key="2">
    <source>
        <dbReference type="EMBL" id="CCI47565.1"/>
    </source>
</evidence>
<dbReference type="InParanoid" id="A0A024GLG5"/>
<dbReference type="InterPro" id="IPR036873">
    <property type="entry name" value="Rhodanese-like_dom_sf"/>
</dbReference>
<dbReference type="GO" id="GO:0004725">
    <property type="term" value="F:protein tyrosine phosphatase activity"/>
    <property type="evidence" value="ECO:0007669"/>
    <property type="project" value="TreeGrafter"/>
</dbReference>
<organism evidence="2 3">
    <name type="scientific">Albugo candida</name>
    <dbReference type="NCBI Taxonomy" id="65357"/>
    <lineage>
        <taxon>Eukaryota</taxon>
        <taxon>Sar</taxon>
        <taxon>Stramenopiles</taxon>
        <taxon>Oomycota</taxon>
        <taxon>Peronosporomycetes</taxon>
        <taxon>Albuginales</taxon>
        <taxon>Albuginaceae</taxon>
        <taxon>Albugo</taxon>
    </lineage>
</organism>
<dbReference type="Gene3D" id="3.40.250.10">
    <property type="entry name" value="Rhodanese-like domain"/>
    <property type="match status" value="1"/>
</dbReference>
<dbReference type="PANTHER" id="PTHR10828">
    <property type="entry name" value="M-PHASE INDUCER PHOSPHATASE DUAL SPECIFICITY PHOSPHATASE CDC25"/>
    <property type="match status" value="1"/>
</dbReference>
<keyword evidence="3" id="KW-1185">Reference proteome</keyword>
<protein>
    <recommendedName>
        <fullName evidence="1">Rhodanese domain-containing protein</fullName>
    </recommendedName>
</protein>
<dbReference type="AlphaFoldDB" id="A0A024GLG5"/>
<dbReference type="Pfam" id="PF00581">
    <property type="entry name" value="Rhodanese"/>
    <property type="match status" value="1"/>
</dbReference>
<dbReference type="PROSITE" id="PS50206">
    <property type="entry name" value="RHODANESE_3"/>
    <property type="match status" value="1"/>
</dbReference>
<dbReference type="SMART" id="SM00450">
    <property type="entry name" value="RHOD"/>
    <property type="match status" value="1"/>
</dbReference>
<dbReference type="STRING" id="65357.A0A024GLG5"/>
<dbReference type="EMBL" id="CAIX01000176">
    <property type="protein sequence ID" value="CCI47565.1"/>
    <property type="molecule type" value="Genomic_DNA"/>
</dbReference>
<name>A0A024GLG5_9STRA</name>
<dbReference type="GO" id="GO:0005737">
    <property type="term" value="C:cytoplasm"/>
    <property type="evidence" value="ECO:0007669"/>
    <property type="project" value="TreeGrafter"/>
</dbReference>
<feature type="domain" description="Rhodanese" evidence="1">
    <location>
        <begin position="36"/>
        <end position="141"/>
    </location>
</feature>
<dbReference type="PANTHER" id="PTHR10828:SF38">
    <property type="entry name" value="ARSENICAL-RESISTANCE PROTEIN 2-RELATED"/>
    <property type="match status" value="1"/>
</dbReference>
<dbReference type="InterPro" id="IPR001763">
    <property type="entry name" value="Rhodanese-like_dom"/>
</dbReference>
<evidence type="ECO:0000259" key="1">
    <source>
        <dbReference type="PROSITE" id="PS50206"/>
    </source>
</evidence>